<comment type="caution">
    <text evidence="2">The sequence shown here is derived from an EMBL/GenBank/DDBJ whole genome shotgun (WGS) entry which is preliminary data.</text>
</comment>
<proteinExistence type="predicted"/>
<dbReference type="RefSeq" id="WP_224189690.1">
    <property type="nucleotide sequence ID" value="NZ_JAIRAU010000001.1"/>
</dbReference>
<evidence type="ECO:0000313" key="2">
    <source>
        <dbReference type="EMBL" id="MBZ5707928.1"/>
    </source>
</evidence>
<name>A0ABS7TI79_9BACT</name>
<sequence length="132" mass="14348">MTRISTASAIGSNVMMQLRGARRAERELSGGEEVTEEVGVAAGDGDLARPRDDVADEASVEVTRQEPDVVDALGGDEFEQLLALGRRVEHDLEVTRARLHLAGRHQERPALGEAHAFATTEKMSQRTSFLLP</sequence>
<organism evidence="2 3">
    <name type="scientific">Nannocystis pusilla</name>
    <dbReference type="NCBI Taxonomy" id="889268"/>
    <lineage>
        <taxon>Bacteria</taxon>
        <taxon>Pseudomonadati</taxon>
        <taxon>Myxococcota</taxon>
        <taxon>Polyangia</taxon>
        <taxon>Nannocystales</taxon>
        <taxon>Nannocystaceae</taxon>
        <taxon>Nannocystis</taxon>
    </lineage>
</organism>
<gene>
    <name evidence="2" type="ORF">K7C98_01565</name>
</gene>
<accession>A0ABS7TI79</accession>
<reference evidence="2" key="1">
    <citation type="submission" date="2021-08" db="EMBL/GenBank/DDBJ databases">
        <authorList>
            <person name="Stevens D.C."/>
        </authorList>
    </citation>
    <scope>NUCLEOTIDE SEQUENCE</scope>
    <source>
        <strain evidence="2">DSM 53165</strain>
    </source>
</reference>
<protein>
    <submittedName>
        <fullName evidence="2">Uncharacterized protein</fullName>
    </submittedName>
</protein>
<dbReference type="EMBL" id="JAIRAU010000001">
    <property type="protein sequence ID" value="MBZ5707928.1"/>
    <property type="molecule type" value="Genomic_DNA"/>
</dbReference>
<evidence type="ECO:0000256" key="1">
    <source>
        <dbReference type="SAM" id="MobiDB-lite"/>
    </source>
</evidence>
<feature type="region of interest" description="Disordered" evidence="1">
    <location>
        <begin position="24"/>
        <end position="62"/>
    </location>
</feature>
<keyword evidence="3" id="KW-1185">Reference proteome</keyword>
<evidence type="ECO:0000313" key="3">
    <source>
        <dbReference type="Proteomes" id="UP001139031"/>
    </source>
</evidence>
<dbReference type="Proteomes" id="UP001139031">
    <property type="component" value="Unassembled WGS sequence"/>
</dbReference>